<feature type="non-terminal residue" evidence="1">
    <location>
        <position position="32"/>
    </location>
</feature>
<organism evidence="1 2">
    <name type="scientific">Erythranthe guttata</name>
    <name type="common">Yellow monkey flower</name>
    <name type="synonym">Mimulus guttatus</name>
    <dbReference type="NCBI Taxonomy" id="4155"/>
    <lineage>
        <taxon>Eukaryota</taxon>
        <taxon>Viridiplantae</taxon>
        <taxon>Streptophyta</taxon>
        <taxon>Embryophyta</taxon>
        <taxon>Tracheophyta</taxon>
        <taxon>Spermatophyta</taxon>
        <taxon>Magnoliopsida</taxon>
        <taxon>eudicotyledons</taxon>
        <taxon>Gunneridae</taxon>
        <taxon>Pentapetalae</taxon>
        <taxon>asterids</taxon>
        <taxon>lamiids</taxon>
        <taxon>Lamiales</taxon>
        <taxon>Phrymaceae</taxon>
        <taxon>Erythranthe</taxon>
    </lineage>
</organism>
<dbReference type="EMBL" id="KI631842">
    <property type="protein sequence ID" value="EYU25977.1"/>
    <property type="molecule type" value="Genomic_DNA"/>
</dbReference>
<name>A0A022QBE5_ERYGU</name>
<keyword evidence="2" id="KW-1185">Reference proteome</keyword>
<evidence type="ECO:0000313" key="1">
    <source>
        <dbReference type="EMBL" id="EYU25977.1"/>
    </source>
</evidence>
<evidence type="ECO:0000313" key="2">
    <source>
        <dbReference type="Proteomes" id="UP000030748"/>
    </source>
</evidence>
<proteinExistence type="predicted"/>
<dbReference type="AlphaFoldDB" id="A0A022QBE5"/>
<sequence length="32" mass="3589">MTYCSVGMATDVSISETSSQVSECAEREFRRK</sequence>
<gene>
    <name evidence="1" type="ORF">MIMGU_mgv1a0142552mg</name>
</gene>
<protein>
    <submittedName>
        <fullName evidence="1">Uncharacterized protein</fullName>
    </submittedName>
</protein>
<dbReference type="Proteomes" id="UP000030748">
    <property type="component" value="Unassembled WGS sequence"/>
</dbReference>
<reference evidence="1 2" key="1">
    <citation type="journal article" date="2013" name="Proc. Natl. Acad. Sci. U.S.A.">
        <title>Fine-scale variation in meiotic recombination in Mimulus inferred from population shotgun sequencing.</title>
        <authorList>
            <person name="Hellsten U."/>
            <person name="Wright K.M."/>
            <person name="Jenkins J."/>
            <person name="Shu S."/>
            <person name="Yuan Y."/>
            <person name="Wessler S.R."/>
            <person name="Schmutz J."/>
            <person name="Willis J.H."/>
            <person name="Rokhsar D.S."/>
        </authorList>
    </citation>
    <scope>NUCLEOTIDE SEQUENCE [LARGE SCALE GENOMIC DNA]</scope>
    <source>
        <strain evidence="2">cv. DUN x IM62</strain>
    </source>
</reference>
<accession>A0A022QBE5</accession>